<evidence type="ECO:0000256" key="4">
    <source>
        <dbReference type="ARBA" id="ARBA00022840"/>
    </source>
</evidence>
<dbReference type="CDD" id="cd00268">
    <property type="entry name" value="DEADc"/>
    <property type="match status" value="1"/>
</dbReference>
<dbReference type="SMART" id="SM00490">
    <property type="entry name" value="HELICc"/>
    <property type="match status" value="1"/>
</dbReference>
<dbReference type="Pfam" id="PF00270">
    <property type="entry name" value="DEAD"/>
    <property type="match status" value="1"/>
</dbReference>
<evidence type="ECO:0000313" key="13">
    <source>
        <dbReference type="Proteomes" id="UP000825679"/>
    </source>
</evidence>
<dbReference type="CDD" id="cd18787">
    <property type="entry name" value="SF2_C_DEAD"/>
    <property type="match status" value="1"/>
</dbReference>
<evidence type="ECO:0000256" key="6">
    <source>
        <dbReference type="PROSITE-ProRule" id="PRU00552"/>
    </source>
</evidence>
<sequence>MPHTTAPESTTPNAFVELGLASQLTDILAAQGFNTPTPIQAASIPELLAGNDIMASAQTGTGKTAAFLLPALHRLTKEAKHTARGPRILVLTPTRELAEQVSKVATDLCRNIPRCKVVTVVGGVPYPVQNKLLSQPYEVLVATPGRLTDLMRSGRIDFKRLEMLVLDEADRMLDMGFIDEVEAIVDALPKERQTALFSATLTESVQRFAVPMLKAPKLVEMAAQATMQAQIDQSVHYADGYEHKQKLTAAFLKKNEGNQAIVFTATKISADELAEWLKMEGFKAAAMHGDLAQRDRRRTLDRLRKCDIDVLVATDVAARGIDVAGITLVLNFDLPRFCEDYIHRIGRTGRAGRTGEAVSLVTKNDFTLLTRIRRQYNLDFSTQVIEGLEARFQPGRAGSGGGHDRGRPAGGRGRPAGGNGGGRGYQGNREGGGYQGNRDRDAGRSEGVHPRGEAGYQGHHRPSESAPRDGGYQGQPREQRSFGSGQTRDRDGGRSGGYQGNQDNRGGYAGNREGGAPRTGGYAGNRDGAAPRTGGYQGNRDAAAPRTGGFGGGSRDGAGSRDGGGNREGGYAGRGGDGQRRSTGGGYQGKPSGNRGGGRFE</sequence>
<evidence type="ECO:0000256" key="3">
    <source>
        <dbReference type="ARBA" id="ARBA00022806"/>
    </source>
</evidence>
<feature type="short sequence motif" description="Q motif" evidence="6">
    <location>
        <begin position="13"/>
        <end position="41"/>
    </location>
</feature>
<evidence type="ECO:0000259" key="11">
    <source>
        <dbReference type="PROSITE" id="PS51195"/>
    </source>
</evidence>
<evidence type="ECO:0000256" key="1">
    <source>
        <dbReference type="ARBA" id="ARBA00022741"/>
    </source>
</evidence>
<dbReference type="InterPro" id="IPR050079">
    <property type="entry name" value="DEAD_box_RNA_helicase"/>
</dbReference>
<evidence type="ECO:0000259" key="9">
    <source>
        <dbReference type="PROSITE" id="PS51192"/>
    </source>
</evidence>
<dbReference type="Pfam" id="PF00271">
    <property type="entry name" value="Helicase_C"/>
    <property type="match status" value="1"/>
</dbReference>
<dbReference type="InterPro" id="IPR044742">
    <property type="entry name" value="DEAD/DEAH_RhlB"/>
</dbReference>
<dbReference type="PROSITE" id="PS51192">
    <property type="entry name" value="HELICASE_ATP_BIND_1"/>
    <property type="match status" value="1"/>
</dbReference>
<dbReference type="SUPFAM" id="SSF52540">
    <property type="entry name" value="P-loop containing nucleoside triphosphate hydrolases"/>
    <property type="match status" value="1"/>
</dbReference>
<organism evidence="12 13">
    <name type="scientific">Deefgea tanakiae</name>
    <dbReference type="NCBI Taxonomy" id="2865840"/>
    <lineage>
        <taxon>Bacteria</taxon>
        <taxon>Pseudomonadati</taxon>
        <taxon>Pseudomonadota</taxon>
        <taxon>Betaproteobacteria</taxon>
        <taxon>Neisseriales</taxon>
        <taxon>Chitinibacteraceae</taxon>
        <taxon>Deefgea</taxon>
    </lineage>
</organism>
<feature type="region of interest" description="Disordered" evidence="8">
    <location>
        <begin position="392"/>
        <end position="601"/>
    </location>
</feature>
<feature type="compositionally biased region" description="Gly residues" evidence="8">
    <location>
        <begin position="548"/>
        <end position="576"/>
    </location>
</feature>
<feature type="domain" description="Helicase C-terminal" evidence="10">
    <location>
        <begin position="246"/>
        <end position="393"/>
    </location>
</feature>
<dbReference type="GO" id="GO:0004386">
    <property type="term" value="F:helicase activity"/>
    <property type="evidence" value="ECO:0007669"/>
    <property type="project" value="UniProtKB-KW"/>
</dbReference>
<evidence type="ECO:0000256" key="5">
    <source>
        <dbReference type="ARBA" id="ARBA00038437"/>
    </source>
</evidence>
<feature type="compositionally biased region" description="Basic and acidic residues" evidence="8">
    <location>
        <begin position="437"/>
        <end position="452"/>
    </location>
</feature>
<evidence type="ECO:0000313" key="12">
    <source>
        <dbReference type="EMBL" id="QZA78963.1"/>
    </source>
</evidence>
<feature type="compositionally biased region" description="Gly residues" evidence="8">
    <location>
        <begin position="583"/>
        <end position="601"/>
    </location>
</feature>
<dbReference type="PANTHER" id="PTHR47959">
    <property type="entry name" value="ATP-DEPENDENT RNA HELICASE RHLE-RELATED"/>
    <property type="match status" value="1"/>
</dbReference>
<dbReference type="InterPro" id="IPR000629">
    <property type="entry name" value="RNA-helicase_DEAD-box_CS"/>
</dbReference>
<dbReference type="InterPro" id="IPR027417">
    <property type="entry name" value="P-loop_NTPase"/>
</dbReference>
<feature type="domain" description="Helicase ATP-binding" evidence="9">
    <location>
        <begin position="44"/>
        <end position="219"/>
    </location>
</feature>
<dbReference type="SMART" id="SM00487">
    <property type="entry name" value="DEXDc"/>
    <property type="match status" value="1"/>
</dbReference>
<dbReference type="InterPro" id="IPR011545">
    <property type="entry name" value="DEAD/DEAH_box_helicase_dom"/>
</dbReference>
<feature type="compositionally biased region" description="Gly residues" evidence="8">
    <location>
        <begin position="507"/>
        <end position="523"/>
    </location>
</feature>
<dbReference type="InterPro" id="IPR001650">
    <property type="entry name" value="Helicase_C-like"/>
</dbReference>
<keyword evidence="2 7" id="KW-0378">Hydrolase</keyword>
<evidence type="ECO:0000256" key="7">
    <source>
        <dbReference type="RuleBase" id="RU000492"/>
    </source>
</evidence>
<proteinExistence type="inferred from homology"/>
<name>A0ABX8Z8R0_9NEIS</name>
<evidence type="ECO:0000256" key="8">
    <source>
        <dbReference type="SAM" id="MobiDB-lite"/>
    </source>
</evidence>
<accession>A0ABX8Z8R0</accession>
<dbReference type="PROSITE" id="PS00039">
    <property type="entry name" value="DEAD_ATP_HELICASE"/>
    <property type="match status" value="1"/>
</dbReference>
<dbReference type="PROSITE" id="PS51195">
    <property type="entry name" value="Q_MOTIF"/>
    <property type="match status" value="1"/>
</dbReference>
<keyword evidence="3 7" id="KW-0347">Helicase</keyword>
<comment type="similarity">
    <text evidence="5 7">Belongs to the DEAD box helicase family.</text>
</comment>
<dbReference type="RefSeq" id="WP_221007482.1">
    <property type="nucleotide sequence ID" value="NZ_CP081150.1"/>
</dbReference>
<keyword evidence="4 7" id="KW-0067">ATP-binding</keyword>
<dbReference type="InterPro" id="IPR014014">
    <property type="entry name" value="RNA_helicase_DEAD_Q_motif"/>
</dbReference>
<evidence type="ECO:0000259" key="10">
    <source>
        <dbReference type="PROSITE" id="PS51194"/>
    </source>
</evidence>
<dbReference type="PANTHER" id="PTHR47959:SF17">
    <property type="entry name" value="ATP-DEPENDENT RNA HELICASE DEAD BOX FAMILY"/>
    <property type="match status" value="1"/>
</dbReference>
<gene>
    <name evidence="12" type="ORF">K4H28_06085</name>
</gene>
<dbReference type="PROSITE" id="PS51194">
    <property type="entry name" value="HELICASE_CTER"/>
    <property type="match status" value="1"/>
</dbReference>
<dbReference type="Gene3D" id="3.40.50.300">
    <property type="entry name" value="P-loop containing nucleotide triphosphate hydrolases"/>
    <property type="match status" value="2"/>
</dbReference>
<protein>
    <submittedName>
        <fullName evidence="12">DEAD/DEAH box helicase</fullName>
    </submittedName>
</protein>
<reference evidence="12 13" key="1">
    <citation type="submission" date="2021-08" db="EMBL/GenBank/DDBJ databases">
        <title>complete genome sequencing of Deefgea sp. D25.</title>
        <authorList>
            <person name="Bae J.-W."/>
            <person name="Gim D.-H."/>
        </authorList>
    </citation>
    <scope>NUCLEOTIDE SEQUENCE [LARGE SCALE GENOMIC DNA]</scope>
    <source>
        <strain evidence="12 13">D25</strain>
    </source>
</reference>
<evidence type="ECO:0000256" key="2">
    <source>
        <dbReference type="ARBA" id="ARBA00022801"/>
    </source>
</evidence>
<keyword evidence="13" id="KW-1185">Reference proteome</keyword>
<dbReference type="EMBL" id="CP081150">
    <property type="protein sequence ID" value="QZA78963.1"/>
    <property type="molecule type" value="Genomic_DNA"/>
</dbReference>
<keyword evidence="1 7" id="KW-0547">Nucleotide-binding</keyword>
<feature type="domain" description="DEAD-box RNA helicase Q" evidence="11">
    <location>
        <begin position="13"/>
        <end position="41"/>
    </location>
</feature>
<dbReference type="Proteomes" id="UP000825679">
    <property type="component" value="Chromosome"/>
</dbReference>
<dbReference type="InterPro" id="IPR014001">
    <property type="entry name" value="Helicase_ATP-bd"/>
</dbReference>
<feature type="compositionally biased region" description="Gly residues" evidence="8">
    <location>
        <begin position="408"/>
        <end position="435"/>
    </location>
</feature>